<gene>
    <name evidence="2" type="ORF">PV383_19785</name>
</gene>
<accession>A0ABU4MQI1</accession>
<dbReference type="EMBL" id="JARAWJ010000014">
    <property type="protein sequence ID" value="MDX3039401.1"/>
    <property type="molecule type" value="Genomic_DNA"/>
</dbReference>
<keyword evidence="3" id="KW-1185">Reference proteome</keyword>
<dbReference type="RefSeq" id="WP_193382629.1">
    <property type="nucleotide sequence ID" value="NZ_JABXWF010000011.1"/>
</dbReference>
<evidence type="ECO:0000313" key="3">
    <source>
        <dbReference type="Proteomes" id="UP001282474"/>
    </source>
</evidence>
<proteinExistence type="predicted"/>
<name>A0ABU4MQI1_9ACTN</name>
<feature type="transmembrane region" description="Helical" evidence="1">
    <location>
        <begin position="26"/>
        <end position="43"/>
    </location>
</feature>
<sequence length="49" mass="5149">MTHFTTGLLLGASASAIAYASGASPWWVAVIGVGVGVVCWLGSRYDRRH</sequence>
<organism evidence="2 3">
    <name type="scientific">Streptomyces caniscabiei</name>
    <dbReference type="NCBI Taxonomy" id="2746961"/>
    <lineage>
        <taxon>Bacteria</taxon>
        <taxon>Bacillati</taxon>
        <taxon>Actinomycetota</taxon>
        <taxon>Actinomycetes</taxon>
        <taxon>Kitasatosporales</taxon>
        <taxon>Streptomycetaceae</taxon>
        <taxon>Streptomyces</taxon>
    </lineage>
</organism>
<evidence type="ECO:0008006" key="4">
    <source>
        <dbReference type="Google" id="ProtNLM"/>
    </source>
</evidence>
<protein>
    <recommendedName>
        <fullName evidence="4">Integral membrane protein</fullName>
    </recommendedName>
</protein>
<evidence type="ECO:0000313" key="2">
    <source>
        <dbReference type="EMBL" id="MDX3039401.1"/>
    </source>
</evidence>
<comment type="caution">
    <text evidence="2">The sequence shown here is derived from an EMBL/GenBank/DDBJ whole genome shotgun (WGS) entry which is preliminary data.</text>
</comment>
<reference evidence="2 3" key="1">
    <citation type="journal article" date="2023" name="Microb. Genom.">
        <title>Mesoterricola silvestris gen. nov., sp. nov., Mesoterricola sediminis sp. nov., Geothrix oryzae sp. nov., Geothrix edaphica sp. nov., Geothrix rubra sp. nov., and Geothrix limicola sp. nov., six novel members of Acidobacteriota isolated from soils.</title>
        <authorList>
            <person name="Weisberg A.J."/>
            <person name="Pearce E."/>
            <person name="Kramer C.G."/>
            <person name="Chang J.H."/>
            <person name="Clarke C.R."/>
        </authorList>
    </citation>
    <scope>NUCLEOTIDE SEQUENCE [LARGE SCALE GENOMIC DNA]</scope>
    <source>
        <strain evidence="2 3">NE20-4-1</strain>
    </source>
</reference>
<keyword evidence="1" id="KW-1133">Transmembrane helix</keyword>
<dbReference type="Proteomes" id="UP001282474">
    <property type="component" value="Unassembled WGS sequence"/>
</dbReference>
<evidence type="ECO:0000256" key="1">
    <source>
        <dbReference type="SAM" id="Phobius"/>
    </source>
</evidence>
<keyword evidence="1" id="KW-0472">Membrane</keyword>
<keyword evidence="1" id="KW-0812">Transmembrane</keyword>